<evidence type="ECO:0000256" key="2">
    <source>
        <dbReference type="ARBA" id="ARBA00024867"/>
    </source>
</evidence>
<protein>
    <recommendedName>
        <fullName evidence="1">Stage 0 sporulation protein A homolog</fullName>
    </recommendedName>
</protein>
<evidence type="ECO:0000259" key="5">
    <source>
        <dbReference type="PROSITE" id="PS50921"/>
    </source>
</evidence>
<gene>
    <name evidence="6" type="ordered locus">Tph_c08540</name>
</gene>
<sequence>MPHINVLLGISSEELREGMKDILTGSGCRILAEATSVPDLLRKVRTISCDLVIMDLQLSGGSVLEAARIVEEDDLSVVLLLVSDLSTQEVRDFHYLVLPVARRSVIAAIDAVMLYKNRVQSLRKDLRKLREAMNNRKLIERAKGILMKSLGLDEQDAYRLLQKQSMDRGVPMKDIAAAVILASEIEGNK</sequence>
<dbReference type="PIRSF" id="PIRSF036382">
    <property type="entry name" value="RR_antiterm"/>
    <property type="match status" value="1"/>
</dbReference>
<dbReference type="Gene3D" id="1.10.10.10">
    <property type="entry name" value="Winged helix-like DNA-binding domain superfamily/Winged helix DNA-binding domain"/>
    <property type="match status" value="1"/>
</dbReference>
<accession>K4LSN4</accession>
<dbReference type="SUPFAM" id="SSF52172">
    <property type="entry name" value="CheY-like"/>
    <property type="match status" value="1"/>
</dbReference>
<dbReference type="PROSITE" id="PS50110">
    <property type="entry name" value="RESPONSE_REGULATORY"/>
    <property type="match status" value="1"/>
</dbReference>
<dbReference type="InterPro" id="IPR011006">
    <property type="entry name" value="CheY-like_superfamily"/>
</dbReference>
<evidence type="ECO:0000256" key="3">
    <source>
        <dbReference type="PROSITE-ProRule" id="PRU00169"/>
    </source>
</evidence>
<dbReference type="RefSeq" id="WP_015049965.1">
    <property type="nucleotide sequence ID" value="NC_018870.1"/>
</dbReference>
<dbReference type="Proteomes" id="UP000000467">
    <property type="component" value="Chromosome"/>
</dbReference>
<dbReference type="HOGENOM" id="CLU_000445_65_0_9"/>
<dbReference type="Pfam" id="PF03861">
    <property type="entry name" value="ANTAR"/>
    <property type="match status" value="1"/>
</dbReference>
<feature type="modified residue" description="4-aspartylphosphate" evidence="3">
    <location>
        <position position="55"/>
    </location>
</feature>
<dbReference type="EMBL" id="CP003732">
    <property type="protein sequence ID" value="AFV11084.1"/>
    <property type="molecule type" value="Genomic_DNA"/>
</dbReference>
<evidence type="ECO:0000256" key="1">
    <source>
        <dbReference type="ARBA" id="ARBA00018672"/>
    </source>
</evidence>
<dbReference type="STRING" id="1089553.Tph_c08540"/>
<reference evidence="6 7" key="1">
    <citation type="journal article" date="2012" name="BMC Genomics">
        <title>Genome-guided analysis of physiological and morphological traits of the fermentative acetate oxidizer Thermacetogenium phaeum.</title>
        <authorList>
            <person name="Oehler D."/>
            <person name="Poehlein A."/>
            <person name="Leimbach A."/>
            <person name="Muller N."/>
            <person name="Daniel R."/>
            <person name="Gottschalk G."/>
            <person name="Schink B."/>
        </authorList>
    </citation>
    <scope>NUCLEOTIDE SEQUENCE [LARGE SCALE GENOMIC DNA]</scope>
    <source>
        <strain evidence="7">ATCC BAA-254 / DSM 26808 / PB</strain>
    </source>
</reference>
<dbReference type="InterPro" id="IPR005561">
    <property type="entry name" value="ANTAR"/>
</dbReference>
<proteinExistence type="predicted"/>
<dbReference type="GO" id="GO:0003723">
    <property type="term" value="F:RNA binding"/>
    <property type="evidence" value="ECO:0007669"/>
    <property type="project" value="InterPro"/>
</dbReference>
<dbReference type="PROSITE" id="PS50921">
    <property type="entry name" value="ANTAR"/>
    <property type="match status" value="1"/>
</dbReference>
<evidence type="ECO:0000313" key="7">
    <source>
        <dbReference type="Proteomes" id="UP000000467"/>
    </source>
</evidence>
<dbReference type="eggNOG" id="COG3707">
    <property type="taxonomic scope" value="Bacteria"/>
</dbReference>
<dbReference type="InterPro" id="IPR001789">
    <property type="entry name" value="Sig_transdc_resp-reg_receiver"/>
</dbReference>
<dbReference type="KEGG" id="tpz:Tph_c08540"/>
<dbReference type="Gene3D" id="3.40.50.2300">
    <property type="match status" value="1"/>
</dbReference>
<dbReference type="InterPro" id="IPR036388">
    <property type="entry name" value="WH-like_DNA-bd_sf"/>
</dbReference>
<comment type="function">
    <text evidence="2">May play the central regulatory role in sporulation. It may be an element of the effector pathway responsible for the activation of sporulation genes in response to nutritional stress. Spo0A may act in concert with spo0H (a sigma factor) to control the expression of some genes that are critical to the sporulation process.</text>
</comment>
<feature type="domain" description="Response regulatory" evidence="4">
    <location>
        <begin position="5"/>
        <end position="113"/>
    </location>
</feature>
<keyword evidence="7" id="KW-1185">Reference proteome</keyword>
<dbReference type="AlphaFoldDB" id="K4LSN4"/>
<dbReference type="OrthoDB" id="9808843at2"/>
<feature type="domain" description="ANTAR" evidence="5">
    <location>
        <begin position="119"/>
        <end position="180"/>
    </location>
</feature>
<name>K4LSN4_THEPS</name>
<keyword evidence="3" id="KW-0597">Phosphoprotein</keyword>
<organism evidence="6 7">
    <name type="scientific">Thermacetogenium phaeum (strain ATCC BAA-254 / DSM 26808 / PB)</name>
    <dbReference type="NCBI Taxonomy" id="1089553"/>
    <lineage>
        <taxon>Bacteria</taxon>
        <taxon>Bacillati</taxon>
        <taxon>Bacillota</taxon>
        <taxon>Clostridia</taxon>
        <taxon>Thermoanaerobacterales</taxon>
        <taxon>Thermoanaerobacteraceae</taxon>
        <taxon>Thermacetogenium</taxon>
    </lineage>
</organism>
<evidence type="ECO:0000259" key="4">
    <source>
        <dbReference type="PROSITE" id="PS50110"/>
    </source>
</evidence>
<dbReference type="InterPro" id="IPR008327">
    <property type="entry name" value="Sig_transdc_resp-reg_antiterm"/>
</dbReference>
<dbReference type="GO" id="GO:0000160">
    <property type="term" value="P:phosphorelay signal transduction system"/>
    <property type="evidence" value="ECO:0007669"/>
    <property type="project" value="InterPro"/>
</dbReference>
<dbReference type="SMART" id="SM01012">
    <property type="entry name" value="ANTAR"/>
    <property type="match status" value="1"/>
</dbReference>
<evidence type="ECO:0000313" key="6">
    <source>
        <dbReference type="EMBL" id="AFV11084.1"/>
    </source>
</evidence>